<dbReference type="Proteomes" id="UP000542111">
    <property type="component" value="Unassembled WGS sequence"/>
</dbReference>
<organism evidence="2 3">
    <name type="scientific">Pseudomonas gessardii</name>
    <dbReference type="NCBI Taxonomy" id="78544"/>
    <lineage>
        <taxon>Bacteria</taxon>
        <taxon>Pseudomonadati</taxon>
        <taxon>Pseudomonadota</taxon>
        <taxon>Gammaproteobacteria</taxon>
        <taxon>Pseudomonadales</taxon>
        <taxon>Pseudomonadaceae</taxon>
        <taxon>Pseudomonas</taxon>
    </lineage>
</organism>
<reference evidence="2 3" key="1">
    <citation type="journal article" date="2020" name="Front. Microbiol.">
        <title>Genetic Organization of the aprX-lipA2 Operon Affects the Proteolytic Potential of Pseudomonas Species in Milk.</title>
        <authorList>
            <person name="Maier C."/>
            <person name="Huptas C."/>
            <person name="von Neubeck M."/>
            <person name="Scherer S."/>
            <person name="Wenning M."/>
            <person name="Lucking G."/>
        </authorList>
    </citation>
    <scope>NUCLEOTIDE SEQUENCE [LARGE SCALE GENOMIC DNA]</scope>
    <source>
        <strain evidence="2 3">G4779</strain>
    </source>
</reference>
<comment type="caution">
    <text evidence="2">The sequence shown here is derived from an EMBL/GenBank/DDBJ whole genome shotgun (WGS) entry which is preliminary data.</text>
</comment>
<protein>
    <submittedName>
        <fullName evidence="2">Uncharacterized protein</fullName>
    </submittedName>
</protein>
<dbReference type="AlphaFoldDB" id="A0A7Y1MLX7"/>
<gene>
    <name evidence="2" type="ORF">HBO33_05105</name>
</gene>
<evidence type="ECO:0000256" key="1">
    <source>
        <dbReference type="SAM" id="MobiDB-lite"/>
    </source>
</evidence>
<proteinExistence type="predicted"/>
<feature type="region of interest" description="Disordered" evidence="1">
    <location>
        <begin position="119"/>
        <end position="148"/>
    </location>
</feature>
<dbReference type="GeneID" id="70104210"/>
<evidence type="ECO:0000313" key="2">
    <source>
        <dbReference type="EMBL" id="NNA94538.1"/>
    </source>
</evidence>
<accession>A0A7Y1MLX7</accession>
<dbReference type="EMBL" id="JAAQYP010000006">
    <property type="protein sequence ID" value="NNA94538.1"/>
    <property type="molecule type" value="Genomic_DNA"/>
</dbReference>
<dbReference type="RefSeq" id="WP_076962936.1">
    <property type="nucleotide sequence ID" value="NZ_CBCRYT010000044.1"/>
</dbReference>
<sequence>MSVKSSKPSLKTYYAQGSVKAKVSLDSRPFVSEGVRIWSGGSYYVVRADLQSRLQLLQFNLDNNIQAGTHNLGSGPDETTAYFYHYNGEFGWSYFAETGTLDITDVDLERQLLKATFNFESPGMEPGDPPVKVTEGEIDLTGARGKTR</sequence>
<evidence type="ECO:0000313" key="3">
    <source>
        <dbReference type="Proteomes" id="UP000542111"/>
    </source>
</evidence>
<name>A0A7Y1MLX7_9PSED</name>